<accession>A0ABQ4V6K5</accession>
<organism evidence="2 3">
    <name type="scientific">Mycolicibacterium cyprinidarum</name>
    <dbReference type="NCBI Taxonomy" id="2860311"/>
    <lineage>
        <taxon>Bacteria</taxon>
        <taxon>Bacillati</taxon>
        <taxon>Actinomycetota</taxon>
        <taxon>Actinomycetes</taxon>
        <taxon>Mycobacteriales</taxon>
        <taxon>Mycobacteriaceae</taxon>
        <taxon>Mycolicibacterium</taxon>
    </lineage>
</organism>
<evidence type="ECO:0000313" key="3">
    <source>
        <dbReference type="Proteomes" id="UP001060504"/>
    </source>
</evidence>
<protein>
    <recommendedName>
        <fullName evidence="4">Glycerate kinase</fullName>
    </recommendedName>
</protein>
<dbReference type="Proteomes" id="UP001060504">
    <property type="component" value="Unassembled WGS sequence"/>
</dbReference>
<dbReference type="InterPro" id="IPR004381">
    <property type="entry name" value="Glycerate_kinase"/>
</dbReference>
<sequence>MAGSDIDTEGSMTRNVLIAPDCYGDSLSAVQAARSIALGWRRTRPGDRLILAPQSDGGPGFVEVLASRRGEVRTVAVSGPLDDDVEAQWVLDTHPSVTAYIECAQACGLALLGGPPTVRTALEAHSRGVGQLIAAALDAGADRIVIGLGGSGCTDGGRGMVEALGGLAAARSRLDGIELIAASDVEHPLLGPMGAAAVFGPQKGADPGTVVILEDRLTEWAGELKAFFGRAVSDDPGAGAAGGIGAALIALGGRRESGATIIAEHTGLSGDIAVADLIITGEGRFDDQSLHGKVVSALAAGARPRHTPVLVLAGQVTVEASAQQAAGIAAAFSITDHAGSVHRAIEDAANQLAGLAAVVASRW</sequence>
<comment type="caution">
    <text evidence="2">The sequence shown here is derived from an EMBL/GenBank/DDBJ whole genome shotgun (WGS) entry which is preliminary data.</text>
</comment>
<name>A0ABQ4V6K5_9MYCO</name>
<gene>
    <name evidence="2" type="ORF">NGTWS1702_07460</name>
</gene>
<evidence type="ECO:0008006" key="4">
    <source>
        <dbReference type="Google" id="ProtNLM"/>
    </source>
</evidence>
<keyword evidence="1" id="KW-0418">Kinase</keyword>
<evidence type="ECO:0000256" key="1">
    <source>
        <dbReference type="PIRNR" id="PIRNR006078"/>
    </source>
</evidence>
<keyword evidence="1" id="KW-0808">Transferase</keyword>
<dbReference type="Gene3D" id="3.90.1510.10">
    <property type="entry name" value="Glycerate kinase, domain 2"/>
    <property type="match status" value="2"/>
</dbReference>
<dbReference type="InterPro" id="IPR018193">
    <property type="entry name" value="Glyc_kinase_flavodox-like_fold"/>
</dbReference>
<dbReference type="InterPro" id="IPR036129">
    <property type="entry name" value="Glycerate_kinase_sf"/>
</dbReference>
<dbReference type="Pfam" id="PF02595">
    <property type="entry name" value="Gly_kinase"/>
    <property type="match status" value="2"/>
</dbReference>
<dbReference type="PANTHER" id="PTHR21599">
    <property type="entry name" value="GLYCERATE KINASE"/>
    <property type="match status" value="1"/>
</dbReference>
<reference evidence="2 3" key="1">
    <citation type="submission" date="2021-08" db="EMBL/GenBank/DDBJ databases">
        <title>Draft genome sequence of Mycolicibacterium sp. NGTWS1702 strain.</title>
        <authorList>
            <person name="Matsumoto M."/>
            <person name="Tang B.C.C."/>
            <person name="Machida Y."/>
            <person name="Matoyama H."/>
            <person name="Kishihara T."/>
            <person name="Sato S."/>
            <person name="Kondo I."/>
            <person name="Sano M."/>
            <person name="Kato G."/>
        </authorList>
    </citation>
    <scope>NUCLEOTIDE SEQUENCE [LARGE SCALE GENOMIC DNA]</scope>
    <source>
        <strain evidence="2 3">NGTWSNA01</strain>
    </source>
</reference>
<dbReference type="SUPFAM" id="SSF110738">
    <property type="entry name" value="Glycerate kinase I"/>
    <property type="match status" value="1"/>
</dbReference>
<evidence type="ECO:0000313" key="2">
    <source>
        <dbReference type="EMBL" id="GJF10951.1"/>
    </source>
</evidence>
<keyword evidence="3" id="KW-1185">Reference proteome</keyword>
<comment type="similarity">
    <text evidence="1">Belongs to the glycerate kinase type-1 family.</text>
</comment>
<dbReference type="PANTHER" id="PTHR21599:SF0">
    <property type="entry name" value="GLYCERATE KINASE"/>
    <property type="match status" value="1"/>
</dbReference>
<dbReference type="EMBL" id="BPRH01000809">
    <property type="protein sequence ID" value="GJF10951.1"/>
    <property type="molecule type" value="Genomic_DNA"/>
</dbReference>
<dbReference type="PIRSF" id="PIRSF006078">
    <property type="entry name" value="GlxK"/>
    <property type="match status" value="1"/>
</dbReference>
<proteinExistence type="inferred from homology"/>